<organism evidence="6 7">
    <name type="scientific">Pallidibacillus pasinlerensis</name>
    <dbReference type="NCBI Taxonomy" id="2703818"/>
    <lineage>
        <taxon>Bacteria</taxon>
        <taxon>Bacillati</taxon>
        <taxon>Bacillota</taxon>
        <taxon>Bacilli</taxon>
        <taxon>Bacillales</taxon>
        <taxon>Bacillaceae</taxon>
        <taxon>Pallidibacillus</taxon>
    </lineage>
</organism>
<dbReference type="PANTHER" id="PTHR35529:SF2">
    <property type="entry name" value="SPORULATION PROTEIN YTAF-RELATED"/>
    <property type="match status" value="1"/>
</dbReference>
<keyword evidence="7" id="KW-1185">Reference proteome</keyword>
<comment type="caution">
    <text evidence="6">The sequence shown here is derived from an EMBL/GenBank/DDBJ whole genome shotgun (WGS) entry which is preliminary data.</text>
</comment>
<name>A0ABX0A8K6_9BACI</name>
<sequence length="218" mass="23555">MLEMYSLLLLAFAVSMDSFNVGFTYGMRRVSISVQAILIIALCSSISLYFAEMIGSLFGGFLTPEVSQTIGGSILILLGVWALYQFFRTLQENGKSDRKSLQAYNEKVLLKFEIKSVGIVIHILKKPMTADLDKSGTINGFEAVLLGAALSLDSFGVGISASMLAFSPLILAVAVGVMSGIFLSAGLLFGKSMGENKWAKHISILPGLILIFIGIWRL</sequence>
<keyword evidence="2 5" id="KW-0812">Transmembrane</keyword>
<protein>
    <submittedName>
        <fullName evidence="6">Sporulation membrane protein YtaF</fullName>
    </submittedName>
</protein>
<feature type="transmembrane region" description="Helical" evidence="5">
    <location>
        <begin position="169"/>
        <end position="189"/>
    </location>
</feature>
<dbReference type="InterPro" id="IPR014205">
    <property type="entry name" value="Spore_YtaF"/>
</dbReference>
<dbReference type="Proteomes" id="UP000743899">
    <property type="component" value="Unassembled WGS sequence"/>
</dbReference>
<evidence type="ECO:0000313" key="6">
    <source>
        <dbReference type="EMBL" id="NCU18849.1"/>
    </source>
</evidence>
<evidence type="ECO:0000256" key="1">
    <source>
        <dbReference type="ARBA" id="ARBA00022475"/>
    </source>
</evidence>
<keyword evidence="1" id="KW-1003">Cell membrane</keyword>
<dbReference type="NCBIfam" id="TIGR02840">
    <property type="entry name" value="spore_YtaF"/>
    <property type="match status" value="1"/>
</dbReference>
<accession>A0ABX0A8K6</accession>
<feature type="transmembrane region" description="Helical" evidence="5">
    <location>
        <begin position="6"/>
        <end position="25"/>
    </location>
</feature>
<reference evidence="6 7" key="1">
    <citation type="submission" date="2020-01" db="EMBL/GenBank/DDBJ databases">
        <title>A novel Bacillus sp. from Pasinler.</title>
        <authorList>
            <person name="Adiguzel A."/>
            <person name="Ay H."/>
            <person name="Baltaci M.O."/>
        </authorList>
    </citation>
    <scope>NUCLEOTIDE SEQUENCE [LARGE SCALE GENOMIC DNA]</scope>
    <source>
        <strain evidence="6 7">P1</strain>
    </source>
</reference>
<evidence type="ECO:0000256" key="2">
    <source>
        <dbReference type="ARBA" id="ARBA00022692"/>
    </source>
</evidence>
<dbReference type="InterPro" id="IPR003810">
    <property type="entry name" value="Mntp/YtaF"/>
</dbReference>
<evidence type="ECO:0000256" key="3">
    <source>
        <dbReference type="ARBA" id="ARBA00022989"/>
    </source>
</evidence>
<evidence type="ECO:0000256" key="5">
    <source>
        <dbReference type="SAM" id="Phobius"/>
    </source>
</evidence>
<proteinExistence type="predicted"/>
<dbReference type="EMBL" id="JAACYS010000086">
    <property type="protein sequence ID" value="NCU18849.1"/>
    <property type="molecule type" value="Genomic_DNA"/>
</dbReference>
<evidence type="ECO:0000313" key="7">
    <source>
        <dbReference type="Proteomes" id="UP000743899"/>
    </source>
</evidence>
<dbReference type="PANTHER" id="PTHR35529">
    <property type="entry name" value="MANGANESE EFFLUX PUMP MNTP-RELATED"/>
    <property type="match status" value="1"/>
</dbReference>
<feature type="transmembrane region" description="Helical" evidence="5">
    <location>
        <begin position="143"/>
        <end position="163"/>
    </location>
</feature>
<feature type="transmembrane region" description="Helical" evidence="5">
    <location>
        <begin position="37"/>
        <end position="58"/>
    </location>
</feature>
<dbReference type="RefSeq" id="WP_161921677.1">
    <property type="nucleotide sequence ID" value="NZ_JAACYS010000086.1"/>
</dbReference>
<keyword evidence="3 5" id="KW-1133">Transmembrane helix</keyword>
<keyword evidence="4 5" id="KW-0472">Membrane</keyword>
<evidence type="ECO:0000256" key="4">
    <source>
        <dbReference type="ARBA" id="ARBA00023136"/>
    </source>
</evidence>
<feature type="transmembrane region" description="Helical" evidence="5">
    <location>
        <begin position="70"/>
        <end position="90"/>
    </location>
</feature>
<gene>
    <name evidence="6" type="primary">ytaF</name>
    <name evidence="6" type="ORF">GW534_14290</name>
</gene>
<feature type="transmembrane region" description="Helical" evidence="5">
    <location>
        <begin position="198"/>
        <end position="216"/>
    </location>
</feature>
<dbReference type="Pfam" id="PF02659">
    <property type="entry name" value="Mntp"/>
    <property type="match status" value="2"/>
</dbReference>